<evidence type="ECO:0000256" key="1">
    <source>
        <dbReference type="SAM" id="Phobius"/>
    </source>
</evidence>
<proteinExistence type="predicted"/>
<reference evidence="2" key="1">
    <citation type="submission" date="2022-10" db="EMBL/GenBank/DDBJ databases">
        <title>Rhodococcus sp.75.</title>
        <authorList>
            <person name="Sun M."/>
        </authorList>
    </citation>
    <scope>NUCLEOTIDE SEQUENCE</scope>
    <source>
        <strain evidence="2">75</strain>
    </source>
</reference>
<evidence type="ECO:0000313" key="2">
    <source>
        <dbReference type="EMBL" id="UZJ25987.1"/>
    </source>
</evidence>
<accession>A0ABY6P2V7</accession>
<keyword evidence="3" id="KW-1185">Reference proteome</keyword>
<sequence>MSTARLFPRRRSGEVGRLYLLLTAGLLGWIVVLVLRLPTRHVAPHYGLAWVGFDVGLGGVMLATGVLAMRRSPRLVLTAAATAAMLITDAWFDVTTSVGSGLVVALVLAAAVELPLAGLSLRVAAHALARPAG</sequence>
<organism evidence="2 3">
    <name type="scientific">Rhodococcus antarcticus</name>
    <dbReference type="NCBI Taxonomy" id="2987751"/>
    <lineage>
        <taxon>Bacteria</taxon>
        <taxon>Bacillati</taxon>
        <taxon>Actinomycetota</taxon>
        <taxon>Actinomycetes</taxon>
        <taxon>Mycobacteriales</taxon>
        <taxon>Nocardiaceae</taxon>
        <taxon>Rhodococcus</taxon>
    </lineage>
</organism>
<name>A0ABY6P2V7_9NOCA</name>
<feature type="transmembrane region" description="Helical" evidence="1">
    <location>
        <begin position="98"/>
        <end position="121"/>
    </location>
</feature>
<evidence type="ECO:0000313" key="3">
    <source>
        <dbReference type="Proteomes" id="UP001164965"/>
    </source>
</evidence>
<dbReference type="RefSeq" id="WP_265384091.1">
    <property type="nucleotide sequence ID" value="NZ_CP110615.1"/>
</dbReference>
<dbReference type="Proteomes" id="UP001164965">
    <property type="component" value="Chromosome"/>
</dbReference>
<protein>
    <submittedName>
        <fullName evidence="2">Uncharacterized protein</fullName>
    </submittedName>
</protein>
<keyword evidence="1" id="KW-0812">Transmembrane</keyword>
<keyword evidence="1" id="KW-1133">Transmembrane helix</keyword>
<feature type="transmembrane region" description="Helical" evidence="1">
    <location>
        <begin position="75"/>
        <end position="92"/>
    </location>
</feature>
<feature type="transmembrane region" description="Helical" evidence="1">
    <location>
        <begin position="18"/>
        <end position="35"/>
    </location>
</feature>
<keyword evidence="1" id="KW-0472">Membrane</keyword>
<dbReference type="EMBL" id="CP110615">
    <property type="protein sequence ID" value="UZJ25987.1"/>
    <property type="molecule type" value="Genomic_DNA"/>
</dbReference>
<gene>
    <name evidence="2" type="ORF">RHODO2019_06020</name>
</gene>
<feature type="transmembrane region" description="Helical" evidence="1">
    <location>
        <begin position="47"/>
        <end position="68"/>
    </location>
</feature>